<dbReference type="EMBL" id="CP045423">
    <property type="protein sequence ID" value="QFU15737.1"/>
    <property type="molecule type" value="Genomic_DNA"/>
</dbReference>
<evidence type="ECO:0000313" key="2">
    <source>
        <dbReference type="EMBL" id="QFU15737.1"/>
    </source>
</evidence>
<keyword evidence="3" id="KW-1185">Reference proteome</keyword>
<sequence length="148" mass="16675">MHGRPLPPQPEHAIRVRIAGWCSAVRLRDVEAIAAFYAPDVLAFDAVARLRFEGLEAYKRHWRECLAPDGAEMIFDVRDVAVAAGEDLAFAHFLNRCGRKLADGEERFAWLRVTAGYRRRAGQWLIVHEHVSAPFDLESGEALIDLVP</sequence>
<gene>
    <name evidence="2" type="ORF">GDR74_05610</name>
</gene>
<dbReference type="AlphaFoldDB" id="A0A5P9JSX6"/>
<organism evidence="2 3">
    <name type="scientific">Microvirga thermotolerans</name>
    <dbReference type="NCBI Taxonomy" id="2651334"/>
    <lineage>
        <taxon>Bacteria</taxon>
        <taxon>Pseudomonadati</taxon>
        <taxon>Pseudomonadota</taxon>
        <taxon>Alphaproteobacteria</taxon>
        <taxon>Hyphomicrobiales</taxon>
        <taxon>Methylobacteriaceae</taxon>
        <taxon>Microvirga</taxon>
    </lineage>
</organism>
<reference evidence="2 3" key="1">
    <citation type="submission" date="2019-10" db="EMBL/GenBank/DDBJ databases">
        <title>Isolation, Identification of Microvirga thermotolerans HR1, a novel thermophilic bacterium and Comparative Genomics of the genus Microvirga.</title>
        <authorList>
            <person name="Li J."/>
            <person name="Zhang W."/>
            <person name="Lin M."/>
            <person name="Wang J."/>
        </authorList>
    </citation>
    <scope>NUCLEOTIDE SEQUENCE [LARGE SCALE GENOMIC DNA]</scope>
    <source>
        <strain evidence="2 3">HR1</strain>
    </source>
</reference>
<dbReference type="Pfam" id="PF13474">
    <property type="entry name" value="SnoaL_3"/>
    <property type="match status" value="1"/>
</dbReference>
<dbReference type="SUPFAM" id="SSF54427">
    <property type="entry name" value="NTF2-like"/>
    <property type="match status" value="1"/>
</dbReference>
<dbReference type="KEGG" id="mico:GDR74_05610"/>
<dbReference type="Proteomes" id="UP000325614">
    <property type="component" value="Chromosome"/>
</dbReference>
<dbReference type="InterPro" id="IPR032710">
    <property type="entry name" value="NTF2-like_dom_sf"/>
</dbReference>
<dbReference type="RefSeq" id="WP_152585382.1">
    <property type="nucleotide sequence ID" value="NZ_CP045423.1"/>
</dbReference>
<name>A0A5P9JSX6_9HYPH</name>
<evidence type="ECO:0000259" key="1">
    <source>
        <dbReference type="Pfam" id="PF13474"/>
    </source>
</evidence>
<protein>
    <submittedName>
        <fullName evidence="2">DUF4440 domain-containing protein</fullName>
    </submittedName>
</protein>
<evidence type="ECO:0000313" key="3">
    <source>
        <dbReference type="Proteomes" id="UP000325614"/>
    </source>
</evidence>
<proteinExistence type="predicted"/>
<dbReference type="InterPro" id="IPR037401">
    <property type="entry name" value="SnoaL-like"/>
</dbReference>
<feature type="domain" description="SnoaL-like" evidence="1">
    <location>
        <begin position="17"/>
        <end position="135"/>
    </location>
</feature>
<accession>A0A5P9JSX6</accession>
<dbReference type="Gene3D" id="3.10.450.50">
    <property type="match status" value="1"/>
</dbReference>